<organism evidence="2 3">
    <name type="scientific">Circinella minor</name>
    <dbReference type="NCBI Taxonomy" id="1195481"/>
    <lineage>
        <taxon>Eukaryota</taxon>
        <taxon>Fungi</taxon>
        <taxon>Fungi incertae sedis</taxon>
        <taxon>Mucoromycota</taxon>
        <taxon>Mucoromycotina</taxon>
        <taxon>Mucoromycetes</taxon>
        <taxon>Mucorales</taxon>
        <taxon>Lichtheimiaceae</taxon>
        <taxon>Circinella</taxon>
    </lineage>
</organism>
<gene>
    <name evidence="2" type="ORF">INT45_008001</name>
</gene>
<dbReference type="Pfam" id="PF06985">
    <property type="entry name" value="HET"/>
    <property type="match status" value="1"/>
</dbReference>
<evidence type="ECO:0000313" key="2">
    <source>
        <dbReference type="EMBL" id="KAG2215392.1"/>
    </source>
</evidence>
<feature type="domain" description="Heterokaryon incompatibility" evidence="1">
    <location>
        <begin position="70"/>
        <end position="220"/>
    </location>
</feature>
<dbReference type="EMBL" id="JAEPRB010000523">
    <property type="protein sequence ID" value="KAG2215392.1"/>
    <property type="molecule type" value="Genomic_DNA"/>
</dbReference>
<evidence type="ECO:0000313" key="3">
    <source>
        <dbReference type="Proteomes" id="UP000646827"/>
    </source>
</evidence>
<dbReference type="InterPro" id="IPR052895">
    <property type="entry name" value="HetReg/Transcr_Mod"/>
</dbReference>
<accession>A0A8H7VE11</accession>
<dbReference type="InterPro" id="IPR010730">
    <property type="entry name" value="HET"/>
</dbReference>
<proteinExistence type="predicted"/>
<dbReference type="OrthoDB" id="2232847at2759"/>
<sequence>MYVTYEPKQFYKAVERRKAGANLIYQCNGPYDRAPNRIPNGLPKPDFMPCKLLRISDMQIVEGSKVQEGYCALSYSWSWCGNNVMDNVKGKARRVDEGKHRIVWRAKKVPKKPRGRKHVSRKTKFVVFEGIIQQIGKDFNVKYIWYDQWCIDQNNKEEKHREIKQMHKIYSNAYCAIALIPELVAKKNKERNSKYPFRYYADSNLIFSSDWFSRVWTLEEAIMSQKILFVGQNVHFWENVARGDIDFRALLQRPVRLNVAMVLYHAHRRETTKEHDRIFALANIFPGILDSLHVSYSQPLHDAMIQFYGLLAKQDLSILCFGEYDHYKRTFLERKYWYKSTLPSSVANWYQNVPIRKHDLPSWSGAFGEHLICSDLKSLWKTDFQNYNVIGRTMEIKTSFLSSSTFIDHPACNTNNRQETPLLKYKDLPPLPFTNNNNTWWILGITVKLPGHTKAKIIPLFSVLREFDEIDYDELIENVTPKFRLLSHFLPINKEQLIWHNCSTAPKKAYTRFTFNLTETIDDSSPRCTLLSGIPFKQNSDDDLRLYPVIQQDGNHYKAIGTCEIDNYRDFFSEYKPSLEKIFLIQ</sequence>
<protein>
    <recommendedName>
        <fullName evidence="1">Heterokaryon incompatibility domain-containing protein</fullName>
    </recommendedName>
</protein>
<dbReference type="Proteomes" id="UP000646827">
    <property type="component" value="Unassembled WGS sequence"/>
</dbReference>
<keyword evidence="3" id="KW-1185">Reference proteome</keyword>
<dbReference type="PANTHER" id="PTHR24148:SF64">
    <property type="entry name" value="HETEROKARYON INCOMPATIBILITY DOMAIN-CONTAINING PROTEIN"/>
    <property type="match status" value="1"/>
</dbReference>
<reference evidence="2 3" key="1">
    <citation type="submission" date="2020-12" db="EMBL/GenBank/DDBJ databases">
        <title>Metabolic potential, ecology and presence of endohyphal bacteria is reflected in genomic diversity of Mucoromycotina.</title>
        <authorList>
            <person name="Muszewska A."/>
            <person name="Okrasinska A."/>
            <person name="Steczkiewicz K."/>
            <person name="Drgas O."/>
            <person name="Orlowska M."/>
            <person name="Perlinska-Lenart U."/>
            <person name="Aleksandrzak-Piekarczyk T."/>
            <person name="Szatraj K."/>
            <person name="Zielenkiewicz U."/>
            <person name="Pilsyk S."/>
            <person name="Malc E."/>
            <person name="Mieczkowski P."/>
            <person name="Kruszewska J.S."/>
            <person name="Biernat P."/>
            <person name="Pawlowska J."/>
        </authorList>
    </citation>
    <scope>NUCLEOTIDE SEQUENCE [LARGE SCALE GENOMIC DNA]</scope>
    <source>
        <strain evidence="2 3">CBS 142.35</strain>
    </source>
</reference>
<name>A0A8H7VE11_9FUNG</name>
<dbReference type="AlphaFoldDB" id="A0A8H7VE11"/>
<evidence type="ECO:0000259" key="1">
    <source>
        <dbReference type="Pfam" id="PF06985"/>
    </source>
</evidence>
<comment type="caution">
    <text evidence="2">The sequence shown here is derived from an EMBL/GenBank/DDBJ whole genome shotgun (WGS) entry which is preliminary data.</text>
</comment>
<dbReference type="PANTHER" id="PTHR24148">
    <property type="entry name" value="ANKYRIN REPEAT DOMAIN-CONTAINING PROTEIN 39 HOMOLOG-RELATED"/>
    <property type="match status" value="1"/>
</dbReference>